<accession>A0ABY3VQC4</accession>
<dbReference type="SUPFAM" id="SSF54427">
    <property type="entry name" value="NTF2-like"/>
    <property type="match status" value="1"/>
</dbReference>
<gene>
    <name evidence="2" type="ORF">MKK62_04840</name>
</gene>
<sequence length="145" mass="15876">MPELPGTEPTAAQVGAELACQMLIHSFAKNIDSGVATENVDLFTEDGEMGSPEHSIKGREQLEFVMAARQADVERKTRHQVTNIVFHRTGADEAIAQSLLCVFVLGGADELTARAITVLEDEFVRDSVGRWRFSRRFATTLAGGR</sequence>
<dbReference type="InterPro" id="IPR032710">
    <property type="entry name" value="NTF2-like_dom_sf"/>
</dbReference>
<evidence type="ECO:0000313" key="2">
    <source>
        <dbReference type="EMBL" id="UMB70643.1"/>
    </source>
</evidence>
<dbReference type="Proteomes" id="UP001055336">
    <property type="component" value="Chromosome"/>
</dbReference>
<reference evidence="2" key="1">
    <citation type="submission" date="2022-08" db="EMBL/GenBank/DDBJ databases">
        <title>Whole genome sequencing of non-tuberculosis mycobacteria type-strains.</title>
        <authorList>
            <person name="Igarashi Y."/>
            <person name="Osugi A."/>
            <person name="Mitarai S."/>
        </authorList>
    </citation>
    <scope>NUCLEOTIDE SEQUENCE</scope>
    <source>
        <strain evidence="2">DSM 45127</strain>
    </source>
</reference>
<protein>
    <submittedName>
        <fullName evidence="2">Nuclear transport factor 2 family protein</fullName>
    </submittedName>
</protein>
<feature type="domain" description="SnoaL-like" evidence="1">
    <location>
        <begin position="16"/>
        <end position="136"/>
    </location>
</feature>
<organism evidence="2 3">
    <name type="scientific">Mycobacterium paraterrae</name>
    <dbReference type="NCBI Taxonomy" id="577492"/>
    <lineage>
        <taxon>Bacteria</taxon>
        <taxon>Bacillati</taxon>
        <taxon>Actinomycetota</taxon>
        <taxon>Actinomycetes</taxon>
        <taxon>Mycobacteriales</taxon>
        <taxon>Mycobacteriaceae</taxon>
        <taxon>Mycobacterium</taxon>
    </lineage>
</organism>
<proteinExistence type="predicted"/>
<dbReference type="Gene3D" id="3.10.450.50">
    <property type="match status" value="1"/>
</dbReference>
<dbReference type="RefSeq" id="WP_240262405.1">
    <property type="nucleotide sequence ID" value="NZ_CP092488.2"/>
</dbReference>
<name>A0ABY3VQC4_9MYCO</name>
<dbReference type="EMBL" id="CP092488">
    <property type="protein sequence ID" value="UMB70643.1"/>
    <property type="molecule type" value="Genomic_DNA"/>
</dbReference>
<dbReference type="Pfam" id="PF13577">
    <property type="entry name" value="SnoaL_4"/>
    <property type="match status" value="1"/>
</dbReference>
<keyword evidence="3" id="KW-1185">Reference proteome</keyword>
<evidence type="ECO:0000259" key="1">
    <source>
        <dbReference type="Pfam" id="PF13577"/>
    </source>
</evidence>
<evidence type="ECO:0000313" key="3">
    <source>
        <dbReference type="Proteomes" id="UP001055336"/>
    </source>
</evidence>
<dbReference type="InterPro" id="IPR037401">
    <property type="entry name" value="SnoaL-like"/>
</dbReference>